<evidence type="ECO:0000313" key="4">
    <source>
        <dbReference type="Proteomes" id="UP000248311"/>
    </source>
</evidence>
<evidence type="ECO:0000256" key="2">
    <source>
        <dbReference type="SAM" id="SignalP"/>
    </source>
</evidence>
<dbReference type="PANTHER" id="PTHR48125">
    <property type="entry name" value="LP07818P1"/>
    <property type="match status" value="1"/>
</dbReference>
<feature type="region of interest" description="Disordered" evidence="1">
    <location>
        <begin position="226"/>
        <end position="291"/>
    </location>
</feature>
<proteinExistence type="predicted"/>
<name>A0A318SRZ2_9RHOB</name>
<evidence type="ECO:0000256" key="1">
    <source>
        <dbReference type="SAM" id="MobiDB-lite"/>
    </source>
</evidence>
<keyword evidence="4" id="KW-1185">Reference proteome</keyword>
<gene>
    <name evidence="3" type="ORF">DFP88_102391</name>
</gene>
<reference evidence="3 4" key="1">
    <citation type="submission" date="2018-06" db="EMBL/GenBank/DDBJ databases">
        <title>Genomic Encyclopedia of Type Strains, Phase III (KMG-III): the genomes of soil and plant-associated and newly described type strains.</title>
        <authorList>
            <person name="Whitman W."/>
        </authorList>
    </citation>
    <scope>NUCLEOTIDE SEQUENCE [LARGE SCALE GENOMIC DNA]</scope>
    <source>
        <strain evidence="3 4">CECT 9025</strain>
    </source>
</reference>
<accession>A0A318SRZ2</accession>
<comment type="caution">
    <text evidence="3">The sequence shown here is derived from an EMBL/GenBank/DDBJ whole genome shotgun (WGS) entry which is preliminary data.</text>
</comment>
<keyword evidence="2" id="KW-0732">Signal</keyword>
<dbReference type="RefSeq" id="WP_110813672.1">
    <property type="nucleotide sequence ID" value="NZ_QJTE01000002.1"/>
</dbReference>
<feature type="chain" id="PRO_5016290699" evidence="2">
    <location>
        <begin position="22"/>
        <end position="790"/>
    </location>
</feature>
<protein>
    <submittedName>
        <fullName evidence="3">Uncharacterized protein</fullName>
    </submittedName>
</protein>
<dbReference type="Proteomes" id="UP000248311">
    <property type="component" value="Unassembled WGS sequence"/>
</dbReference>
<sequence>MRWALPLVLALLCALPAAPLAAQTVSFRSGQHPDFVRLVLAIPEGADWRLGRDGGDYVFTLPGATFDTAGVFARIRRDRLAALEARPGRLRLKLSCDTCHARAFLWRPDRLVIDIRDGEAPAGSGWENPIAPPAQDARSAGGGADLVLPLLFDDPALPAASPPLDAPQSDLPLLPETAAEPDLLNPFQEPPATRRVQAAQSQILDTLSRAAAQGLLTVDPDAMARARRDAAAAAPPAPDPAPSAPASAPDAPPDAARPPFAASSQPRRPGLDVRSSIDSATGRAAPPQERSRCLDDALFDVRSWIGEGEFSDEITARSTRLTDEAGGTDPGAALALARSYLAFGFGREALGVLRIDDRRSVERQVLSTMAAIVDGDPLPGRPFTGQQGCTGPVALWRALAAGSIVEMTPSERTGLLTGFSLLPEALRGHLAPRVAQLFIDADDPLSAEAVLSEAFTAPDGHSVEAELTAAELTLQSQGPQEAIEDLAQLAEEDARMTPEGLIRLIELELAEGRPVPEDQLDLARAMRFEARGTPVEAALAAVEARALIASGRHEMALSLLRDESGEMGAAQRRELRAEAVEALTETLPDAEFIDRIYAGLPPITAEAENRVAERLLQLGFAERAADLVSGGARGEAMAARRLLRAEAALALEDPDEVLRALGGVAGEAAATLRAEALRMQGDSTAALAEAAQVAPPAPRDLWRAGAWDGLAEAAEASADGEAAVDAEAAAETALLQRAGEAARREQPPLAAEASLAEGRDLLEQAEEARRLAEDLLSRFPLEDREDPATP</sequence>
<dbReference type="PANTHER" id="PTHR48125:SF10">
    <property type="entry name" value="OS12G0136300 PROTEIN"/>
    <property type="match status" value="1"/>
</dbReference>
<organism evidence="3 4">
    <name type="scientific">Pseudoroseicyclus aestuarii</name>
    <dbReference type="NCBI Taxonomy" id="1795041"/>
    <lineage>
        <taxon>Bacteria</taxon>
        <taxon>Pseudomonadati</taxon>
        <taxon>Pseudomonadota</taxon>
        <taxon>Alphaproteobacteria</taxon>
        <taxon>Rhodobacterales</taxon>
        <taxon>Paracoccaceae</taxon>
        <taxon>Pseudoroseicyclus</taxon>
    </lineage>
</organism>
<feature type="region of interest" description="Disordered" evidence="1">
    <location>
        <begin position="181"/>
        <end position="200"/>
    </location>
</feature>
<feature type="signal peptide" evidence="2">
    <location>
        <begin position="1"/>
        <end position="21"/>
    </location>
</feature>
<dbReference type="AlphaFoldDB" id="A0A318SRZ2"/>
<dbReference type="EMBL" id="QJTE01000002">
    <property type="protein sequence ID" value="PYE84590.1"/>
    <property type="molecule type" value="Genomic_DNA"/>
</dbReference>
<evidence type="ECO:0000313" key="3">
    <source>
        <dbReference type="EMBL" id="PYE84590.1"/>
    </source>
</evidence>
<dbReference type="OrthoDB" id="7847197at2"/>